<proteinExistence type="predicted"/>
<dbReference type="EMBL" id="CAJNOR010003215">
    <property type="protein sequence ID" value="CAF1390425.1"/>
    <property type="molecule type" value="Genomic_DNA"/>
</dbReference>
<protein>
    <submittedName>
        <fullName evidence="1">Uncharacterized protein</fullName>
    </submittedName>
</protein>
<evidence type="ECO:0000313" key="1">
    <source>
        <dbReference type="EMBL" id="CAF1390425.1"/>
    </source>
</evidence>
<dbReference type="Proteomes" id="UP000663828">
    <property type="component" value="Unassembled WGS sequence"/>
</dbReference>
<sequence>MSKFYSNVEQEILDFIHRCRDTTTTSSSIPCLTTISFDTFTLAIENLHRSLQFLLTYTPNVSIEFCQLISIVRNCSELMNYIDTYQYLFIEYAIDDYLLLDEHFNEIYETVIKILECIRHLPTINSEIYHLDKELRLYLPSTYSRSLSTQIVSTLIDQTSRLFSSSYNSLCNDTEDDDNSDNHNTCIMSSSFLFSSSPLIINYDNNNTMINLNHSDSFNESRSMIQLDKINIRTTSLTHSQLTPSFQFDLTEFEQIENDLDQPSDWMKIEREVFHKMISVWSHENLTIQTINPWSSETFWILIMHFKCSDTNLKYEFILIIQWCFCLLAIQAFNRDWDLLFSKTLTNTIMNNRWRTIYSSKNIHVSTVSHHLNQMFLRLIRIVAILQYMKILADQSSYLTSYFINLISVNVNMLTQQIEGTFQLSLIWLNQHADAFINTNLLERALLICTTDHMVTIIENNRLLSRFAATAKRLSTTDYTIVSDTISKLYRRIHINTSQYFTSKLPLTANEWRLTHQQTSYMITACDKLLKTIISQIECLHFDTKFDIYENVLSAFVQAWIMVLLERKYRFCDDMVNILQKDHEYLQTFLSENISDEDTVQTLNQSQALQEIASIIKLLKTGDRNESLPHIPNQDKWLQSRKSSSSFFEYFQQICCCQRRNRVTTGPS</sequence>
<organism evidence="1 2">
    <name type="scientific">Adineta ricciae</name>
    <name type="common">Rotifer</name>
    <dbReference type="NCBI Taxonomy" id="249248"/>
    <lineage>
        <taxon>Eukaryota</taxon>
        <taxon>Metazoa</taxon>
        <taxon>Spiralia</taxon>
        <taxon>Gnathifera</taxon>
        <taxon>Rotifera</taxon>
        <taxon>Eurotatoria</taxon>
        <taxon>Bdelloidea</taxon>
        <taxon>Adinetida</taxon>
        <taxon>Adinetidae</taxon>
        <taxon>Adineta</taxon>
    </lineage>
</organism>
<name>A0A815K3A3_ADIRI</name>
<reference evidence="1" key="1">
    <citation type="submission" date="2021-02" db="EMBL/GenBank/DDBJ databases">
        <authorList>
            <person name="Nowell W R."/>
        </authorList>
    </citation>
    <scope>NUCLEOTIDE SEQUENCE</scope>
</reference>
<accession>A0A815K3A3</accession>
<keyword evidence="2" id="KW-1185">Reference proteome</keyword>
<gene>
    <name evidence="1" type="ORF">XAT740_LOCUS33572</name>
</gene>
<dbReference type="AlphaFoldDB" id="A0A815K3A3"/>
<comment type="caution">
    <text evidence="1">The sequence shown here is derived from an EMBL/GenBank/DDBJ whole genome shotgun (WGS) entry which is preliminary data.</text>
</comment>
<evidence type="ECO:0000313" key="2">
    <source>
        <dbReference type="Proteomes" id="UP000663828"/>
    </source>
</evidence>